<dbReference type="Gene3D" id="2.40.320.10">
    <property type="entry name" value="Hypothetical Protein Pfu-838710-001"/>
    <property type="match status" value="1"/>
</dbReference>
<evidence type="ECO:0000259" key="2">
    <source>
        <dbReference type="PROSITE" id="PS51708"/>
    </source>
</evidence>
<dbReference type="Gene3D" id="1.40.20.10">
    <property type="entry name" value="CHAD domain"/>
    <property type="match status" value="1"/>
</dbReference>
<sequence>MADSAGSAPRHRSRLRLRTAVLEREIKFRIPEERDAAAVCDAIEGAGFRLESSGLVTHEDGYLDTDDWILFRAGIALRLRREGERLTLQAKTIQSKTGEVLTRTEWAQEAPPTDPPWESLPNGPVAILLRPLAKLRVLARLTTRARVESERKMFRWLHERELLGSVTLDRVREAGTQNGGDSYRELEVEALDGAAAALEEVRAAVERRLDLHTSVESKLAAALATAGEKLPEMPERAYALYEGDRLADVAAKTLGRHLTRMFWNEPGTRLNLDPNYVHDMRVATRRLRTALQVFAMAIPEETRESLGRDLRWIGRALGGVRDLDVGLRRVAAMVSRAPEHERAALYVFARYLEIRRARRRVRLLRRLDSKRYEAFRERAQRWLDGGPTLWAPIAAPESASAAGGVHPALAPAYMVGPRIVAEWDNRMREACQEAERKSTPANVHALRIAVKHARYAVEYFAVSEGQSAHHRARQLARLQDKLGEHQDAATLLRHMRRYARTIPRRDRQLLLGARGVMDRLEPETRITRGELHELWELGAGADVT</sequence>
<dbReference type="SMART" id="SM01118">
    <property type="entry name" value="CYTH"/>
    <property type="match status" value="1"/>
</dbReference>
<dbReference type="InterPro" id="IPR038186">
    <property type="entry name" value="CHAD_dom_sf"/>
</dbReference>
<evidence type="ECO:0000313" key="3">
    <source>
        <dbReference type="EMBL" id="TMQ55174.1"/>
    </source>
</evidence>
<dbReference type="PANTHER" id="PTHR39339">
    <property type="entry name" value="SLR1444 PROTEIN"/>
    <property type="match status" value="1"/>
</dbReference>
<comment type="caution">
    <text evidence="3">The sequence shown here is derived from an EMBL/GenBank/DDBJ whole genome shotgun (WGS) entry which is preliminary data.</text>
</comment>
<dbReference type="SMART" id="SM00880">
    <property type="entry name" value="CHAD"/>
    <property type="match status" value="1"/>
</dbReference>
<reference evidence="3 4" key="1">
    <citation type="journal article" date="2019" name="Nat. Microbiol.">
        <title>Mediterranean grassland soil C-N compound turnover is dependent on rainfall and depth, and is mediated by genomically divergent microorganisms.</title>
        <authorList>
            <person name="Diamond S."/>
            <person name="Andeer P.F."/>
            <person name="Li Z."/>
            <person name="Crits-Christoph A."/>
            <person name="Burstein D."/>
            <person name="Anantharaman K."/>
            <person name="Lane K.R."/>
            <person name="Thomas B.C."/>
            <person name="Pan C."/>
            <person name="Northen T.R."/>
            <person name="Banfield J.F."/>
        </authorList>
    </citation>
    <scope>NUCLEOTIDE SEQUENCE [LARGE SCALE GENOMIC DNA]</scope>
    <source>
        <strain evidence="3">WS_4</strain>
    </source>
</reference>
<dbReference type="Pfam" id="PF05235">
    <property type="entry name" value="CHAD"/>
    <property type="match status" value="1"/>
</dbReference>
<name>A0A538SV81_UNCEI</name>
<evidence type="ECO:0000313" key="4">
    <source>
        <dbReference type="Proteomes" id="UP000319829"/>
    </source>
</evidence>
<dbReference type="AlphaFoldDB" id="A0A538SV81"/>
<accession>A0A538SV81</accession>
<dbReference type="PROSITE" id="PS51708">
    <property type="entry name" value="CHAD"/>
    <property type="match status" value="1"/>
</dbReference>
<dbReference type="InterPro" id="IPR033469">
    <property type="entry name" value="CYTH-like_dom_sf"/>
</dbReference>
<dbReference type="PROSITE" id="PS51707">
    <property type="entry name" value="CYTH"/>
    <property type="match status" value="1"/>
</dbReference>
<gene>
    <name evidence="3" type="ORF">E6K74_03860</name>
</gene>
<dbReference type="PANTHER" id="PTHR39339:SF1">
    <property type="entry name" value="CHAD DOMAIN-CONTAINING PROTEIN"/>
    <property type="match status" value="1"/>
</dbReference>
<feature type="domain" description="CYTH" evidence="1">
    <location>
        <begin position="21"/>
        <end position="225"/>
    </location>
</feature>
<dbReference type="Pfam" id="PF01928">
    <property type="entry name" value="CYTH"/>
    <property type="match status" value="1"/>
</dbReference>
<organism evidence="3 4">
    <name type="scientific">Eiseniibacteriota bacterium</name>
    <dbReference type="NCBI Taxonomy" id="2212470"/>
    <lineage>
        <taxon>Bacteria</taxon>
        <taxon>Candidatus Eiseniibacteriota</taxon>
    </lineage>
</organism>
<proteinExistence type="predicted"/>
<dbReference type="InterPro" id="IPR007899">
    <property type="entry name" value="CHAD_dom"/>
</dbReference>
<dbReference type="SUPFAM" id="SSF55154">
    <property type="entry name" value="CYTH-like phosphatases"/>
    <property type="match status" value="1"/>
</dbReference>
<evidence type="ECO:0000259" key="1">
    <source>
        <dbReference type="PROSITE" id="PS51707"/>
    </source>
</evidence>
<dbReference type="EMBL" id="VBOU01000041">
    <property type="protein sequence ID" value="TMQ55174.1"/>
    <property type="molecule type" value="Genomic_DNA"/>
</dbReference>
<dbReference type="InterPro" id="IPR023577">
    <property type="entry name" value="CYTH_domain"/>
</dbReference>
<protein>
    <submittedName>
        <fullName evidence="3">CHAD domain-containing protein</fullName>
    </submittedName>
</protein>
<feature type="domain" description="CHAD" evidence="2">
    <location>
        <begin position="243"/>
        <end position="540"/>
    </location>
</feature>
<dbReference type="Proteomes" id="UP000319829">
    <property type="component" value="Unassembled WGS sequence"/>
</dbReference>